<keyword evidence="5" id="KW-0028">Amino-acid biosynthesis</keyword>
<dbReference type="InterPro" id="IPR001261">
    <property type="entry name" value="ArgE/DapE_CS"/>
</dbReference>
<accession>A0A2S0NDS6</accession>
<dbReference type="CDD" id="cd03894">
    <property type="entry name" value="M20_ArgE"/>
    <property type="match status" value="1"/>
</dbReference>
<dbReference type="EMBL" id="CP027668">
    <property type="protein sequence ID" value="AVO46312.1"/>
    <property type="molecule type" value="Genomic_DNA"/>
</dbReference>
<keyword evidence="4" id="KW-0055">Arginine biosynthesis</keyword>
<dbReference type="GO" id="GO:0008777">
    <property type="term" value="F:acetylornithine deacetylase activity"/>
    <property type="evidence" value="ECO:0007669"/>
    <property type="project" value="TreeGrafter"/>
</dbReference>
<protein>
    <submittedName>
        <fullName evidence="11">Acetylornithine deacetylase</fullName>
    </submittedName>
</protein>
<keyword evidence="8" id="KW-0862">Zinc</keyword>
<dbReference type="InterPro" id="IPR050072">
    <property type="entry name" value="Peptidase_M20A"/>
</dbReference>
<keyword evidence="12" id="KW-1185">Reference proteome</keyword>
<evidence type="ECO:0000256" key="1">
    <source>
        <dbReference type="ARBA" id="ARBA00001947"/>
    </source>
</evidence>
<keyword evidence="3" id="KW-0963">Cytoplasm</keyword>
<dbReference type="NCBIfam" id="TIGR01892">
    <property type="entry name" value="AcOrn-deacetyl"/>
    <property type="match status" value="1"/>
</dbReference>
<dbReference type="AlphaFoldDB" id="A0A2S0NDS6"/>
<organism evidence="11 12">
    <name type="scientific">Phreatobacter cathodiphilus</name>
    <dbReference type="NCBI Taxonomy" id="1868589"/>
    <lineage>
        <taxon>Bacteria</taxon>
        <taxon>Pseudomonadati</taxon>
        <taxon>Pseudomonadota</taxon>
        <taxon>Alphaproteobacteria</taxon>
        <taxon>Hyphomicrobiales</taxon>
        <taxon>Phreatobacteraceae</taxon>
        <taxon>Phreatobacter</taxon>
    </lineage>
</organism>
<evidence type="ECO:0000259" key="10">
    <source>
        <dbReference type="Pfam" id="PF07687"/>
    </source>
</evidence>
<gene>
    <name evidence="11" type="primary">argE</name>
    <name evidence="11" type="ORF">C6569_15310</name>
</gene>
<name>A0A2S0NDS6_9HYPH</name>
<reference evidence="11 12" key="1">
    <citation type="submission" date="2018-03" db="EMBL/GenBank/DDBJ databases">
        <title>Genome sequencing of Phreatobacter sp.</title>
        <authorList>
            <person name="Kim S.-J."/>
            <person name="Heo J."/>
            <person name="Kwon S.-W."/>
        </authorList>
    </citation>
    <scope>NUCLEOTIDE SEQUENCE [LARGE SCALE GENOMIC DNA]</scope>
    <source>
        <strain evidence="11 12">S-12</strain>
    </source>
</reference>
<evidence type="ECO:0000256" key="8">
    <source>
        <dbReference type="ARBA" id="ARBA00022833"/>
    </source>
</evidence>
<feature type="domain" description="Peptidase M20 dimerisation" evidence="10">
    <location>
        <begin position="173"/>
        <end position="282"/>
    </location>
</feature>
<evidence type="ECO:0000256" key="4">
    <source>
        <dbReference type="ARBA" id="ARBA00022571"/>
    </source>
</evidence>
<evidence type="ECO:0000313" key="11">
    <source>
        <dbReference type="EMBL" id="AVO46312.1"/>
    </source>
</evidence>
<proteinExistence type="inferred from homology"/>
<keyword evidence="6" id="KW-0479">Metal-binding</keyword>
<evidence type="ECO:0000256" key="9">
    <source>
        <dbReference type="ARBA" id="ARBA00023285"/>
    </source>
</evidence>
<comment type="similarity">
    <text evidence="2">Belongs to the peptidase M20A family. ArgE subfamily.</text>
</comment>
<dbReference type="Gene3D" id="3.30.70.360">
    <property type="match status" value="1"/>
</dbReference>
<evidence type="ECO:0000313" key="12">
    <source>
        <dbReference type="Proteomes" id="UP000237889"/>
    </source>
</evidence>
<dbReference type="InterPro" id="IPR036264">
    <property type="entry name" value="Bact_exopeptidase_dim_dom"/>
</dbReference>
<dbReference type="InterPro" id="IPR002933">
    <property type="entry name" value="Peptidase_M20"/>
</dbReference>
<dbReference type="Pfam" id="PF01546">
    <property type="entry name" value="Peptidase_M20"/>
    <property type="match status" value="1"/>
</dbReference>
<evidence type="ECO:0000256" key="7">
    <source>
        <dbReference type="ARBA" id="ARBA00022801"/>
    </source>
</evidence>
<keyword evidence="7" id="KW-0378">Hydrolase</keyword>
<dbReference type="Pfam" id="PF07687">
    <property type="entry name" value="M20_dimer"/>
    <property type="match status" value="1"/>
</dbReference>
<dbReference type="Proteomes" id="UP000237889">
    <property type="component" value="Chromosome"/>
</dbReference>
<dbReference type="OrthoDB" id="9809784at2"/>
<dbReference type="PROSITE" id="PS00759">
    <property type="entry name" value="ARGE_DAPE_CPG2_2"/>
    <property type="match status" value="1"/>
</dbReference>
<evidence type="ECO:0000256" key="2">
    <source>
        <dbReference type="ARBA" id="ARBA00005691"/>
    </source>
</evidence>
<keyword evidence="9" id="KW-0170">Cobalt</keyword>
<dbReference type="GO" id="GO:0006526">
    <property type="term" value="P:L-arginine biosynthetic process"/>
    <property type="evidence" value="ECO:0007669"/>
    <property type="project" value="UniProtKB-KW"/>
</dbReference>
<evidence type="ECO:0000256" key="5">
    <source>
        <dbReference type="ARBA" id="ARBA00022605"/>
    </source>
</evidence>
<dbReference type="Gene3D" id="3.40.630.10">
    <property type="entry name" value="Zn peptidases"/>
    <property type="match status" value="1"/>
</dbReference>
<dbReference type="NCBIfam" id="NF005710">
    <property type="entry name" value="PRK07522.1"/>
    <property type="match status" value="1"/>
</dbReference>
<evidence type="ECO:0000256" key="6">
    <source>
        <dbReference type="ARBA" id="ARBA00022723"/>
    </source>
</evidence>
<dbReference type="SUPFAM" id="SSF55031">
    <property type="entry name" value="Bacterial exopeptidase dimerisation domain"/>
    <property type="match status" value="1"/>
</dbReference>
<dbReference type="KEGG" id="phr:C6569_15310"/>
<sequence>MARLSTVDILGKLVAFDTTSRNSNLPLLDWVEEYLSGFGITGERVYDETGQKANLWVTIGPKDVPGYVLSGHVDVVPVDGQDWSTDPFTLVEKDGRYFGRGTCDMKGFVASALAAVPAMAAAPLKKPIHLAISYDEEVGCRGVRTLLAVLKDRPLKPEACFVGEPTNMQVVIAHKTGRPMRVTVRGLEAHSSLRPHGVNAIEEAAKLIVKINEIGQRLAARTDLDPLYSVPVSTTSVGVIRGGTVRNIVAGECVVDFDLRCVAGDDPHAIVAEIEAYAYEVLEPPMKAIAPEAGFTFQELALVPGLDTAADAPVTVLAKRLAGRNDHAKVAYGTEAGLFQEIGIPSAIVGPGSIEQAHKPDEYVEAAELAKADAFMERLIAHAGGGN</sequence>
<dbReference type="RefSeq" id="WP_106749653.1">
    <property type="nucleotide sequence ID" value="NZ_CP027668.1"/>
</dbReference>
<dbReference type="PANTHER" id="PTHR43808">
    <property type="entry name" value="ACETYLORNITHINE DEACETYLASE"/>
    <property type="match status" value="1"/>
</dbReference>
<dbReference type="InterPro" id="IPR010169">
    <property type="entry name" value="AcOrn-deacetyl"/>
</dbReference>
<dbReference type="InterPro" id="IPR011650">
    <property type="entry name" value="Peptidase_M20_dimer"/>
</dbReference>
<dbReference type="GO" id="GO:0046872">
    <property type="term" value="F:metal ion binding"/>
    <property type="evidence" value="ECO:0007669"/>
    <property type="project" value="UniProtKB-KW"/>
</dbReference>
<dbReference type="PANTHER" id="PTHR43808:SF31">
    <property type="entry name" value="N-ACETYL-L-CITRULLINE DEACETYLASE"/>
    <property type="match status" value="1"/>
</dbReference>
<evidence type="ECO:0000256" key="3">
    <source>
        <dbReference type="ARBA" id="ARBA00022490"/>
    </source>
</evidence>
<dbReference type="SUPFAM" id="SSF53187">
    <property type="entry name" value="Zn-dependent exopeptidases"/>
    <property type="match status" value="1"/>
</dbReference>
<comment type="cofactor">
    <cofactor evidence="1">
        <name>Zn(2+)</name>
        <dbReference type="ChEBI" id="CHEBI:29105"/>
    </cofactor>
</comment>